<organism evidence="1 2">
    <name type="scientific">Micromonospora peucetia</name>
    <dbReference type="NCBI Taxonomy" id="47871"/>
    <lineage>
        <taxon>Bacteria</taxon>
        <taxon>Bacillati</taxon>
        <taxon>Actinomycetota</taxon>
        <taxon>Actinomycetes</taxon>
        <taxon>Micromonosporales</taxon>
        <taxon>Micromonosporaceae</taxon>
        <taxon>Micromonospora</taxon>
    </lineage>
</organism>
<name>A0A1C6VYK1_9ACTN</name>
<accession>A0A1C6VYK1</accession>
<dbReference type="EMBL" id="FMIC01000002">
    <property type="protein sequence ID" value="SCL71302.1"/>
    <property type="molecule type" value="Genomic_DNA"/>
</dbReference>
<dbReference type="Proteomes" id="UP000199343">
    <property type="component" value="Unassembled WGS sequence"/>
</dbReference>
<dbReference type="RefSeq" id="WP_091630541.1">
    <property type="nucleotide sequence ID" value="NZ_FMIC01000002.1"/>
</dbReference>
<sequence>MFADSRQADIRTHGTALVDLAWKVSQMSIEEEFSAAEDYSAMLDAHSSRLKAACADQGVMVN</sequence>
<dbReference type="STRING" id="47871.GA0070608_4604"/>
<reference evidence="1 2" key="1">
    <citation type="submission" date="2016-06" db="EMBL/GenBank/DDBJ databases">
        <authorList>
            <person name="Kjaerup R.B."/>
            <person name="Dalgaard T.S."/>
            <person name="Juul-Madsen H.R."/>
        </authorList>
    </citation>
    <scope>NUCLEOTIDE SEQUENCE [LARGE SCALE GENOMIC DNA]</scope>
    <source>
        <strain evidence="1 2">DSM 43363</strain>
    </source>
</reference>
<protein>
    <submittedName>
        <fullName evidence="1">Uncharacterized protein</fullName>
    </submittedName>
</protein>
<dbReference type="OrthoDB" id="3391636at2"/>
<gene>
    <name evidence="1" type="ORF">GA0070608_4604</name>
</gene>
<evidence type="ECO:0000313" key="2">
    <source>
        <dbReference type="Proteomes" id="UP000199343"/>
    </source>
</evidence>
<proteinExistence type="predicted"/>
<dbReference type="AlphaFoldDB" id="A0A1C6VYK1"/>
<evidence type="ECO:0000313" key="1">
    <source>
        <dbReference type="EMBL" id="SCL71302.1"/>
    </source>
</evidence>